<dbReference type="OMA" id="NSSHNEP"/>
<organism evidence="2 3">
    <name type="scientific">Alternaria alternata</name>
    <name type="common">Alternaria rot fungus</name>
    <name type="synonym">Torula alternata</name>
    <dbReference type="NCBI Taxonomy" id="5599"/>
    <lineage>
        <taxon>Eukaryota</taxon>
        <taxon>Fungi</taxon>
        <taxon>Dikarya</taxon>
        <taxon>Ascomycota</taxon>
        <taxon>Pezizomycotina</taxon>
        <taxon>Dothideomycetes</taxon>
        <taxon>Pleosporomycetidae</taxon>
        <taxon>Pleosporales</taxon>
        <taxon>Pleosporineae</taxon>
        <taxon>Pleosporaceae</taxon>
        <taxon>Alternaria</taxon>
        <taxon>Alternaria sect. Alternaria</taxon>
        <taxon>Alternaria alternata complex</taxon>
    </lineage>
</organism>
<dbReference type="AlphaFoldDB" id="A0A177DFY6"/>
<dbReference type="VEuPathDB" id="FungiDB:CC77DRAFT_1022196"/>
<gene>
    <name evidence="2" type="ORF">CC77DRAFT_1022196</name>
</gene>
<keyword evidence="3" id="KW-1185">Reference proteome</keyword>
<evidence type="ECO:0000313" key="3">
    <source>
        <dbReference type="Proteomes" id="UP000077248"/>
    </source>
</evidence>
<protein>
    <submittedName>
        <fullName evidence="2">Uncharacterized protein</fullName>
    </submittedName>
</protein>
<dbReference type="KEGG" id="aalt:CC77DRAFT_1022196"/>
<evidence type="ECO:0000256" key="1">
    <source>
        <dbReference type="SAM" id="MobiDB-lite"/>
    </source>
</evidence>
<name>A0A177DFY6_ALTAL</name>
<feature type="region of interest" description="Disordered" evidence="1">
    <location>
        <begin position="181"/>
        <end position="209"/>
    </location>
</feature>
<reference evidence="2 3" key="1">
    <citation type="submission" date="2016-05" db="EMBL/GenBank/DDBJ databases">
        <title>Comparative analysis of secretome profiles of manganese(II)-oxidizing ascomycete fungi.</title>
        <authorList>
            <consortium name="DOE Joint Genome Institute"/>
            <person name="Zeiner C.A."/>
            <person name="Purvine S.O."/>
            <person name="Zink E.M."/>
            <person name="Wu S."/>
            <person name="Pasa-Tolic L."/>
            <person name="Chaput D.L."/>
            <person name="Haridas S."/>
            <person name="Grigoriev I.V."/>
            <person name="Santelli C.M."/>
            <person name="Hansel C.M."/>
        </authorList>
    </citation>
    <scope>NUCLEOTIDE SEQUENCE [LARGE SCALE GENOMIC DNA]</scope>
    <source>
        <strain evidence="2 3">SRC1lrK2f</strain>
    </source>
</reference>
<dbReference type="Proteomes" id="UP000077248">
    <property type="component" value="Unassembled WGS sequence"/>
</dbReference>
<dbReference type="RefSeq" id="XP_018384076.1">
    <property type="nucleotide sequence ID" value="XM_018525412.1"/>
</dbReference>
<dbReference type="GeneID" id="29111006"/>
<sequence>MGLKIRIPKHIWNDYQPEAHFHRSNRPFSKPRLILRLPPAPTAIKARQVRRRKHNSSHNEPTSCKAKLHQFHYGGPHRQQKGKWQNSITYQQPCLQRTCPNCVKWHPHLVRELAQSPVVKAFHDSSPTNSLSRLGTQDIPFRARRGTDLYNSPDSEHSFDRPTCIIFPTEKGKSRFRELFHEREGRESRNKNDDANRNRTMLGQGSGRA</sequence>
<feature type="compositionally biased region" description="Basic and acidic residues" evidence="1">
    <location>
        <begin position="181"/>
        <end position="197"/>
    </location>
</feature>
<proteinExistence type="predicted"/>
<dbReference type="EMBL" id="KV441483">
    <property type="protein sequence ID" value="OAG18655.1"/>
    <property type="molecule type" value="Genomic_DNA"/>
</dbReference>
<evidence type="ECO:0000313" key="2">
    <source>
        <dbReference type="EMBL" id="OAG18655.1"/>
    </source>
</evidence>
<accession>A0A177DFY6</accession>